<protein>
    <submittedName>
        <fullName evidence="1">Trans-aconitate 2-methyltransferase</fullName>
        <ecNumber evidence="1">2.1.1.144</ecNumber>
    </submittedName>
</protein>
<keyword evidence="1" id="KW-0489">Methyltransferase</keyword>
<evidence type="ECO:0000313" key="1">
    <source>
        <dbReference type="EMBL" id="WSB99658.1"/>
    </source>
</evidence>
<reference evidence="1" key="1">
    <citation type="submission" date="2022-10" db="EMBL/GenBank/DDBJ databases">
        <title>The complete genomes of actinobacterial strains from the NBC collection.</title>
        <authorList>
            <person name="Joergensen T.S."/>
            <person name="Alvarez Arevalo M."/>
            <person name="Sterndorff E.B."/>
            <person name="Faurdal D."/>
            <person name="Vuksanovic O."/>
            <person name="Mourched A.-S."/>
            <person name="Charusanti P."/>
            <person name="Shaw S."/>
            <person name="Blin K."/>
            <person name="Weber T."/>
        </authorList>
    </citation>
    <scope>NUCLEOTIDE SEQUENCE</scope>
    <source>
        <strain evidence="1">NBC 01771</strain>
    </source>
</reference>
<dbReference type="EMBL" id="CP109109">
    <property type="protein sequence ID" value="WSB99658.1"/>
    <property type="molecule type" value="Genomic_DNA"/>
</dbReference>
<keyword evidence="2" id="KW-1185">Reference proteome</keyword>
<organism evidence="1 2">
    <name type="scientific">Streptomyces scopuliridis</name>
    <dbReference type="NCBI Taxonomy" id="452529"/>
    <lineage>
        <taxon>Bacteria</taxon>
        <taxon>Bacillati</taxon>
        <taxon>Actinomycetota</taxon>
        <taxon>Actinomycetes</taxon>
        <taxon>Kitasatosporales</taxon>
        <taxon>Streptomycetaceae</taxon>
        <taxon>Streptomyces</taxon>
    </lineage>
</organism>
<name>A0ACD4ZN84_9ACTN</name>
<dbReference type="Proteomes" id="UP001348369">
    <property type="component" value="Chromosome"/>
</dbReference>
<accession>A0ACD4ZN84</accession>
<keyword evidence="1" id="KW-0808">Transferase</keyword>
<gene>
    <name evidence="1" type="ORF">OG835_23410</name>
</gene>
<dbReference type="EC" id="2.1.1.144" evidence="1"/>
<evidence type="ECO:0000313" key="2">
    <source>
        <dbReference type="Proteomes" id="UP001348369"/>
    </source>
</evidence>
<proteinExistence type="predicted"/>
<sequence>MKSLDVEIYDGAGWDMTAVGRSGGVLRDRDGGSTMHSAPSRSSSASSSSSSSAEPPAPTWDPKQYLRHAGHRSRPFLDLLARIPELPAADGGTVRIADLGCGPGNVTALLADRWPAARITGFDNSPEMLDRAREEYEGPTAGGGALDFRAGDAAHWTPGEPYGLIVSNAALQWVPNHPDSFAGWIDALVPGGTFAFQVPGNFTAPSHTLLAELCATPRWRERLDLPARPPVRVLEPADYLTRLSDLGCTADVWETTYLQLLTGEDPVLDWVKGTALRPVLTALKGDEAATEEFTSQYRDLLRTAYPAGPHGTVFPFRRIFAVAHKEV</sequence>